<dbReference type="SUPFAM" id="SSF52833">
    <property type="entry name" value="Thioredoxin-like"/>
    <property type="match status" value="1"/>
</dbReference>
<dbReference type="RefSeq" id="WP_155716583.1">
    <property type="nucleotide sequence ID" value="NZ_VVIQ01000013.1"/>
</dbReference>
<dbReference type="InterPro" id="IPR036249">
    <property type="entry name" value="Thioredoxin-like_sf"/>
</dbReference>
<gene>
    <name evidence="1" type="ORF">F0475_10580</name>
</gene>
<accession>A0A7C9LEW8</accession>
<sequence length="437" mass="48800">MLRRIYIQFITLLAILSYGVNAHAQEHILIPVAGQKVYVPLTEPSVKGKIVVSNIGRTRIQDIDYTLSFNGKELESKHYTLPQTLGHNDDAVIEVAVPPHTELGEDELIFTITKVNGGRNGATISEARIPRVTVTKVAKRKVVVEEYTAMWCRYCPSGIALMENLSHTFGDDFVGIAVHTDDPLTCWDYYAKAREDSRRPSLYMNRSRKLGYVKAVDEFKAEQDAGADMDLDVSAEWDKEKNNITVTPAVTFRLNREKAPYGFAYVLTEDGMSRPEWVQNNAYAGSESDRGVTKEFDVFIDSPSEIRNLKNNFVAIAATGVKEPVDSLIEAPIKADQTQSHSYIFKDVSKIKVLQDKARLKVCVLLINTQTGRIENAAKCSIADAQTTSISSVSDRKETAVETARYTLDGRRITAPQKGINIVKYSDGRVRKEVITQ</sequence>
<dbReference type="EMBL" id="VVIQ01000013">
    <property type="protein sequence ID" value="MUL28736.1"/>
    <property type="molecule type" value="Genomic_DNA"/>
</dbReference>
<reference evidence="1 2" key="1">
    <citation type="submission" date="2019-09" db="EMBL/GenBank/DDBJ databases">
        <title>Prevotella A2879 sp. nov., isolated from an abscess of a patient.</title>
        <authorList>
            <person name="Buhl M."/>
            <person name="Oberhettinger P."/>
        </authorList>
    </citation>
    <scope>NUCLEOTIDE SEQUENCE [LARGE SCALE GENOMIC DNA]</scope>
    <source>
        <strain evidence="1 2">A2879</strain>
    </source>
</reference>
<dbReference type="Proteomes" id="UP000482295">
    <property type="component" value="Unassembled WGS sequence"/>
</dbReference>
<dbReference type="AlphaFoldDB" id="A0A7C9LEW8"/>
<dbReference type="Gene3D" id="3.40.30.10">
    <property type="entry name" value="Glutaredoxin"/>
    <property type="match status" value="1"/>
</dbReference>
<organism evidence="1 2">
    <name type="scientific">Prevotella vespertina</name>
    <dbReference type="NCBI Taxonomy" id="2608404"/>
    <lineage>
        <taxon>Bacteria</taxon>
        <taxon>Pseudomonadati</taxon>
        <taxon>Bacteroidota</taxon>
        <taxon>Bacteroidia</taxon>
        <taxon>Bacteroidales</taxon>
        <taxon>Prevotellaceae</taxon>
        <taxon>Prevotella</taxon>
    </lineage>
</organism>
<keyword evidence="2" id="KW-1185">Reference proteome</keyword>
<name>A0A7C9LEW8_9BACT</name>
<evidence type="ECO:0000313" key="1">
    <source>
        <dbReference type="EMBL" id="MUL28736.1"/>
    </source>
</evidence>
<protein>
    <submittedName>
        <fullName evidence="1">Thioredoxin family protein</fullName>
    </submittedName>
</protein>
<proteinExistence type="predicted"/>
<comment type="caution">
    <text evidence="1">The sequence shown here is derived from an EMBL/GenBank/DDBJ whole genome shotgun (WGS) entry which is preliminary data.</text>
</comment>
<evidence type="ECO:0000313" key="2">
    <source>
        <dbReference type="Proteomes" id="UP000482295"/>
    </source>
</evidence>